<dbReference type="InterPro" id="IPR011114">
    <property type="entry name" value="RuvA_C"/>
</dbReference>
<dbReference type="Gene3D" id="1.10.8.10">
    <property type="entry name" value="DNA helicase RuvA subunit, C-terminal domain"/>
    <property type="match status" value="1"/>
</dbReference>
<dbReference type="InterPro" id="IPR003583">
    <property type="entry name" value="Hlx-hairpin-Hlx_DNA-bd_motif"/>
</dbReference>
<dbReference type="Gene3D" id="1.10.150.20">
    <property type="entry name" value="5' to 3' exonuclease, C-terminal subdomain"/>
    <property type="match status" value="1"/>
</dbReference>
<dbReference type="SUPFAM" id="SSF50249">
    <property type="entry name" value="Nucleic acid-binding proteins"/>
    <property type="match status" value="1"/>
</dbReference>
<keyword evidence="1" id="KW-0963">Cytoplasm</keyword>
<dbReference type="SMART" id="SM00278">
    <property type="entry name" value="HhH1"/>
    <property type="match status" value="2"/>
</dbReference>
<dbReference type="GO" id="GO:0016787">
    <property type="term" value="F:hydrolase activity"/>
    <property type="evidence" value="ECO:0007669"/>
    <property type="project" value="UniProtKB-KW"/>
</dbReference>
<dbReference type="GO" id="GO:0005524">
    <property type="term" value="F:ATP binding"/>
    <property type="evidence" value="ECO:0007669"/>
    <property type="project" value="InterPro"/>
</dbReference>
<dbReference type="GO" id="GO:0009379">
    <property type="term" value="C:Holliday junction helicase complex"/>
    <property type="evidence" value="ECO:0007669"/>
    <property type="project" value="InterPro"/>
</dbReference>
<dbReference type="GO" id="GO:0009378">
    <property type="term" value="F:four-way junction helicase activity"/>
    <property type="evidence" value="ECO:0007669"/>
    <property type="project" value="InterPro"/>
</dbReference>
<keyword evidence="6" id="KW-0067">ATP-binding</keyword>
<dbReference type="EMBL" id="VSSQ01010537">
    <property type="protein sequence ID" value="MPM44596.1"/>
    <property type="molecule type" value="Genomic_DNA"/>
</dbReference>
<dbReference type="HAMAP" id="MF_00031">
    <property type="entry name" value="DNA_HJ_migration_RuvA"/>
    <property type="match status" value="1"/>
</dbReference>
<keyword evidence="6" id="KW-0347">Helicase</keyword>
<dbReference type="Pfam" id="PF14520">
    <property type="entry name" value="HHH_5"/>
    <property type="match status" value="1"/>
</dbReference>
<dbReference type="SUPFAM" id="SSF47781">
    <property type="entry name" value="RuvA domain 2-like"/>
    <property type="match status" value="1"/>
</dbReference>
<dbReference type="EC" id="3.6.4.12" evidence="6"/>
<dbReference type="GO" id="GO:0006310">
    <property type="term" value="P:DNA recombination"/>
    <property type="evidence" value="ECO:0007669"/>
    <property type="project" value="InterPro"/>
</dbReference>
<dbReference type="AlphaFoldDB" id="A0A644ZV48"/>
<feature type="domain" description="Helix-hairpin-helix DNA-binding motif class 1" evidence="5">
    <location>
        <begin position="107"/>
        <end position="126"/>
    </location>
</feature>
<dbReference type="Pfam" id="PF01330">
    <property type="entry name" value="RuvA_N"/>
    <property type="match status" value="1"/>
</dbReference>
<dbReference type="InterPro" id="IPR036267">
    <property type="entry name" value="RuvA_C_sf"/>
</dbReference>
<dbReference type="NCBIfam" id="TIGR00084">
    <property type="entry name" value="ruvA"/>
    <property type="match status" value="1"/>
</dbReference>
<sequence>MIGSLRGVVALLATDHCLLENNGVGYRVFMPAISLSQIKIGQEIRVITYMAVREDAILLYGFLTQEYYQLFLQLTSVSGVGPKVALGVLSAAKPENFYLAIQNRDIKVLTGLPGIGKKMAERLILELKDKVESMDGNGTVENVLDSADAANNNTSEAIEALRALGYTNTEIYPVVKAIPNCSELSTENIIRQALRNLAGRK</sequence>
<dbReference type="SUPFAM" id="SSF46929">
    <property type="entry name" value="DNA helicase RuvA subunit, C-terminal domain"/>
    <property type="match status" value="1"/>
</dbReference>
<dbReference type="CDD" id="cd14332">
    <property type="entry name" value="UBA_RuvA_C"/>
    <property type="match status" value="1"/>
</dbReference>
<dbReference type="Pfam" id="PF07499">
    <property type="entry name" value="RuvA_C"/>
    <property type="match status" value="1"/>
</dbReference>
<keyword evidence="6" id="KW-0378">Hydrolase</keyword>
<dbReference type="GO" id="GO:0003677">
    <property type="term" value="F:DNA binding"/>
    <property type="evidence" value="ECO:0007669"/>
    <property type="project" value="UniProtKB-KW"/>
</dbReference>
<evidence type="ECO:0000256" key="3">
    <source>
        <dbReference type="ARBA" id="ARBA00023125"/>
    </source>
</evidence>
<keyword evidence="2" id="KW-0227">DNA damage</keyword>
<keyword evidence="6" id="KW-0547">Nucleotide-binding</keyword>
<dbReference type="InterPro" id="IPR010994">
    <property type="entry name" value="RuvA_2-like"/>
</dbReference>
<comment type="caution">
    <text evidence="6">The sequence shown here is derived from an EMBL/GenBank/DDBJ whole genome shotgun (WGS) entry which is preliminary data.</text>
</comment>
<dbReference type="InterPro" id="IPR000085">
    <property type="entry name" value="RuvA"/>
</dbReference>
<keyword evidence="4" id="KW-0234">DNA repair</keyword>
<keyword evidence="3" id="KW-0238">DNA-binding</keyword>
<evidence type="ECO:0000256" key="2">
    <source>
        <dbReference type="ARBA" id="ARBA00022763"/>
    </source>
</evidence>
<dbReference type="InterPro" id="IPR013849">
    <property type="entry name" value="DNA_helicase_Holl-junc_RuvA_I"/>
</dbReference>
<organism evidence="6">
    <name type="scientific">bioreactor metagenome</name>
    <dbReference type="NCBI Taxonomy" id="1076179"/>
    <lineage>
        <taxon>unclassified sequences</taxon>
        <taxon>metagenomes</taxon>
        <taxon>ecological metagenomes</taxon>
    </lineage>
</organism>
<feature type="domain" description="Helix-hairpin-helix DNA-binding motif class 1" evidence="5">
    <location>
        <begin position="72"/>
        <end position="91"/>
    </location>
</feature>
<evidence type="ECO:0000256" key="1">
    <source>
        <dbReference type="ARBA" id="ARBA00022490"/>
    </source>
</evidence>
<name>A0A644ZV48_9ZZZZ</name>
<dbReference type="GO" id="GO:0006281">
    <property type="term" value="P:DNA repair"/>
    <property type="evidence" value="ECO:0007669"/>
    <property type="project" value="UniProtKB-KW"/>
</dbReference>
<evidence type="ECO:0000256" key="4">
    <source>
        <dbReference type="ARBA" id="ARBA00023204"/>
    </source>
</evidence>
<dbReference type="InterPro" id="IPR012340">
    <property type="entry name" value="NA-bd_OB-fold"/>
</dbReference>
<accession>A0A644ZV48</accession>
<protein>
    <submittedName>
        <fullName evidence="6">Holliday junction ATP-dependent DNA helicase RuvA</fullName>
        <ecNumber evidence="6">3.6.4.12</ecNumber>
    </submittedName>
</protein>
<gene>
    <name evidence="6" type="primary">ruvA_26</name>
    <name evidence="6" type="ORF">SDC9_91275</name>
</gene>
<dbReference type="Gene3D" id="2.40.50.140">
    <property type="entry name" value="Nucleic acid-binding proteins"/>
    <property type="match status" value="1"/>
</dbReference>
<proteinExistence type="inferred from homology"/>
<evidence type="ECO:0000313" key="6">
    <source>
        <dbReference type="EMBL" id="MPM44596.1"/>
    </source>
</evidence>
<reference evidence="6" key="1">
    <citation type="submission" date="2019-08" db="EMBL/GenBank/DDBJ databases">
        <authorList>
            <person name="Kucharzyk K."/>
            <person name="Murdoch R.W."/>
            <person name="Higgins S."/>
            <person name="Loffler F."/>
        </authorList>
    </citation>
    <scope>NUCLEOTIDE SEQUENCE</scope>
</reference>
<evidence type="ECO:0000259" key="5">
    <source>
        <dbReference type="SMART" id="SM00278"/>
    </source>
</evidence>